<name>A0ABP9PXD8_9ACTN</name>
<evidence type="ECO:0000313" key="2">
    <source>
        <dbReference type="Proteomes" id="UP001500221"/>
    </source>
</evidence>
<dbReference type="Proteomes" id="UP001500221">
    <property type="component" value="Unassembled WGS sequence"/>
</dbReference>
<keyword evidence="2" id="KW-1185">Reference proteome</keyword>
<reference evidence="2" key="1">
    <citation type="journal article" date="2019" name="Int. J. Syst. Evol. Microbiol.">
        <title>The Global Catalogue of Microorganisms (GCM) 10K type strain sequencing project: providing services to taxonomists for standard genome sequencing and annotation.</title>
        <authorList>
            <consortium name="The Broad Institute Genomics Platform"/>
            <consortium name="The Broad Institute Genome Sequencing Center for Infectious Disease"/>
            <person name="Wu L."/>
            <person name="Ma J."/>
        </authorList>
    </citation>
    <scope>NUCLEOTIDE SEQUENCE [LARGE SCALE GENOMIC DNA]</scope>
    <source>
        <strain evidence="2">JCM 18459</strain>
    </source>
</reference>
<sequence>MVAATLPRMAFIVTFRDEDGFGSQQFDDEAKYSIAENGVLRTTEGDEETRWSPGFWCTVKRTTPERSRRARIIV</sequence>
<protein>
    <submittedName>
        <fullName evidence="1">Uncharacterized protein</fullName>
    </submittedName>
</protein>
<comment type="caution">
    <text evidence="1">The sequence shown here is derived from an EMBL/GenBank/DDBJ whole genome shotgun (WGS) entry which is preliminary data.</text>
</comment>
<gene>
    <name evidence="1" type="ORF">GCM10023340_36370</name>
</gene>
<organism evidence="1 2">
    <name type="scientific">Nocardioides marinquilinus</name>
    <dbReference type="NCBI Taxonomy" id="1210400"/>
    <lineage>
        <taxon>Bacteria</taxon>
        <taxon>Bacillati</taxon>
        <taxon>Actinomycetota</taxon>
        <taxon>Actinomycetes</taxon>
        <taxon>Propionibacteriales</taxon>
        <taxon>Nocardioidaceae</taxon>
        <taxon>Nocardioides</taxon>
    </lineage>
</organism>
<proteinExistence type="predicted"/>
<dbReference type="EMBL" id="BAABKG010000005">
    <property type="protein sequence ID" value="GAA5153800.1"/>
    <property type="molecule type" value="Genomic_DNA"/>
</dbReference>
<evidence type="ECO:0000313" key="1">
    <source>
        <dbReference type="EMBL" id="GAA5153800.1"/>
    </source>
</evidence>
<accession>A0ABP9PXD8</accession>